<gene>
    <name evidence="3" type="ORF">V6N12_016469</name>
</gene>
<evidence type="ECO:0000313" key="3">
    <source>
        <dbReference type="EMBL" id="KAK8517624.1"/>
    </source>
</evidence>
<feature type="chain" id="PRO_5047246879" description="AP complex mu/sigma subunit domain-containing protein" evidence="1">
    <location>
        <begin position="21"/>
        <end position="69"/>
    </location>
</feature>
<sequence>MAQLILLEMILLQNIYGVHTILDEMVFGGQVVETSSSEIMKAVEEISKLEAASNAITLIPKPASGWRSR</sequence>
<protein>
    <recommendedName>
        <fullName evidence="2">AP complex mu/sigma subunit domain-containing protein</fullName>
    </recommendedName>
</protein>
<comment type="caution">
    <text evidence="3">The sequence shown here is derived from an EMBL/GenBank/DDBJ whole genome shotgun (WGS) entry which is preliminary data.</text>
</comment>
<accession>A0ABR2CDQ0</accession>
<dbReference type="Proteomes" id="UP001472677">
    <property type="component" value="Unassembled WGS sequence"/>
</dbReference>
<name>A0ABR2CDQ0_9ROSI</name>
<dbReference type="InterPro" id="IPR011012">
    <property type="entry name" value="Longin-like_dom_sf"/>
</dbReference>
<evidence type="ECO:0000256" key="1">
    <source>
        <dbReference type="SAM" id="SignalP"/>
    </source>
</evidence>
<organism evidence="3 4">
    <name type="scientific">Hibiscus sabdariffa</name>
    <name type="common">roselle</name>
    <dbReference type="NCBI Taxonomy" id="183260"/>
    <lineage>
        <taxon>Eukaryota</taxon>
        <taxon>Viridiplantae</taxon>
        <taxon>Streptophyta</taxon>
        <taxon>Embryophyta</taxon>
        <taxon>Tracheophyta</taxon>
        <taxon>Spermatophyta</taxon>
        <taxon>Magnoliopsida</taxon>
        <taxon>eudicotyledons</taxon>
        <taxon>Gunneridae</taxon>
        <taxon>Pentapetalae</taxon>
        <taxon>rosids</taxon>
        <taxon>malvids</taxon>
        <taxon>Malvales</taxon>
        <taxon>Malvaceae</taxon>
        <taxon>Malvoideae</taxon>
        <taxon>Hibiscus</taxon>
    </lineage>
</organism>
<dbReference type="SUPFAM" id="SSF64356">
    <property type="entry name" value="SNARE-like"/>
    <property type="match status" value="1"/>
</dbReference>
<dbReference type="EMBL" id="JBBPBM010000055">
    <property type="protein sequence ID" value="KAK8517624.1"/>
    <property type="molecule type" value="Genomic_DNA"/>
</dbReference>
<keyword evidence="4" id="KW-1185">Reference proteome</keyword>
<keyword evidence="1" id="KW-0732">Signal</keyword>
<evidence type="ECO:0000259" key="2">
    <source>
        <dbReference type="Pfam" id="PF01217"/>
    </source>
</evidence>
<reference evidence="3 4" key="1">
    <citation type="journal article" date="2024" name="G3 (Bethesda)">
        <title>Genome assembly of Hibiscus sabdariffa L. provides insights into metabolisms of medicinal natural products.</title>
        <authorList>
            <person name="Kim T."/>
        </authorList>
    </citation>
    <scope>NUCLEOTIDE SEQUENCE [LARGE SCALE GENOMIC DNA]</scope>
    <source>
        <strain evidence="3">TK-2024</strain>
        <tissue evidence="3">Old leaves</tissue>
    </source>
</reference>
<feature type="signal peptide" evidence="1">
    <location>
        <begin position="1"/>
        <end position="20"/>
    </location>
</feature>
<dbReference type="Gene3D" id="3.30.450.60">
    <property type="match status" value="1"/>
</dbReference>
<proteinExistence type="predicted"/>
<dbReference type="InterPro" id="IPR022775">
    <property type="entry name" value="AP_mu_sigma_su"/>
</dbReference>
<feature type="domain" description="AP complex mu/sigma subunit" evidence="2">
    <location>
        <begin position="8"/>
        <end position="49"/>
    </location>
</feature>
<dbReference type="Pfam" id="PF01217">
    <property type="entry name" value="Clat_adaptor_s"/>
    <property type="match status" value="1"/>
</dbReference>
<evidence type="ECO:0000313" key="4">
    <source>
        <dbReference type="Proteomes" id="UP001472677"/>
    </source>
</evidence>